<comment type="caution">
    <text evidence="2">The sequence shown here is derived from an EMBL/GenBank/DDBJ whole genome shotgun (WGS) entry which is preliminary data.</text>
</comment>
<dbReference type="Proteomes" id="UP001199424">
    <property type="component" value="Unassembled WGS sequence"/>
</dbReference>
<feature type="transmembrane region" description="Helical" evidence="1">
    <location>
        <begin position="25"/>
        <end position="45"/>
    </location>
</feature>
<evidence type="ECO:0000313" key="2">
    <source>
        <dbReference type="EMBL" id="MCC2135783.1"/>
    </source>
</evidence>
<keyword evidence="1" id="KW-1133">Transmembrane helix</keyword>
<keyword evidence="1" id="KW-0472">Membrane</keyword>
<organism evidence="2 3">
    <name type="scientific">Hominenteromicrobium mulieris</name>
    <dbReference type="NCBI Taxonomy" id="2885357"/>
    <lineage>
        <taxon>Bacteria</taxon>
        <taxon>Bacillati</taxon>
        <taxon>Bacillota</taxon>
        <taxon>Clostridia</taxon>
        <taxon>Eubacteriales</taxon>
        <taxon>Oscillospiraceae</taxon>
        <taxon>Hominenteromicrobium</taxon>
    </lineage>
</organism>
<reference evidence="2" key="1">
    <citation type="submission" date="2021-10" db="EMBL/GenBank/DDBJ databases">
        <title>Anaerobic single-cell dispensing facilitates the cultivation of human gut bacteria.</title>
        <authorList>
            <person name="Afrizal A."/>
        </authorList>
    </citation>
    <scope>NUCLEOTIDE SEQUENCE</scope>
    <source>
        <strain evidence="2">CLA-AA-H250</strain>
    </source>
</reference>
<dbReference type="EMBL" id="JAJEQC010000001">
    <property type="protein sequence ID" value="MCC2135783.1"/>
    <property type="molecule type" value="Genomic_DNA"/>
</dbReference>
<dbReference type="RefSeq" id="WP_308448398.1">
    <property type="nucleotide sequence ID" value="NZ_JAJEQC010000001.1"/>
</dbReference>
<evidence type="ECO:0000313" key="3">
    <source>
        <dbReference type="Proteomes" id="UP001199424"/>
    </source>
</evidence>
<name>A0AAE3DGE8_9FIRM</name>
<accession>A0AAE3DGE8</accession>
<proteinExistence type="predicted"/>
<keyword evidence="1" id="KW-0812">Transmembrane</keyword>
<sequence>MSKAQRNGAGRRDPEKLKRQKRRDCLLLAFLTFLNFLLALIVRIADRKSVIKAVKQDDKLALLLEEKTTKSL</sequence>
<dbReference type="AlphaFoldDB" id="A0AAE3DGE8"/>
<keyword evidence="3" id="KW-1185">Reference proteome</keyword>
<gene>
    <name evidence="2" type="ORF">LKD31_01965</name>
</gene>
<protein>
    <submittedName>
        <fullName evidence="2">Uncharacterized protein</fullName>
    </submittedName>
</protein>
<evidence type="ECO:0000256" key="1">
    <source>
        <dbReference type="SAM" id="Phobius"/>
    </source>
</evidence>